<keyword evidence="1" id="KW-0812">Transmembrane</keyword>
<keyword evidence="3" id="KW-1185">Reference proteome</keyword>
<feature type="transmembrane region" description="Helical" evidence="1">
    <location>
        <begin position="75"/>
        <end position="93"/>
    </location>
</feature>
<evidence type="ECO:0000256" key="1">
    <source>
        <dbReference type="SAM" id="Phobius"/>
    </source>
</evidence>
<protein>
    <submittedName>
        <fullName evidence="2">Uncharacterized protein</fullName>
    </submittedName>
</protein>
<reference evidence="2 3" key="1">
    <citation type="journal article" date="2016" name="Nat. Commun.">
        <title>Ectomycorrhizal ecology is imprinted in the genome of the dominant symbiotic fungus Cenococcum geophilum.</title>
        <authorList>
            <consortium name="DOE Joint Genome Institute"/>
            <person name="Peter M."/>
            <person name="Kohler A."/>
            <person name="Ohm R.A."/>
            <person name="Kuo A."/>
            <person name="Krutzmann J."/>
            <person name="Morin E."/>
            <person name="Arend M."/>
            <person name="Barry K.W."/>
            <person name="Binder M."/>
            <person name="Choi C."/>
            <person name="Clum A."/>
            <person name="Copeland A."/>
            <person name="Grisel N."/>
            <person name="Haridas S."/>
            <person name="Kipfer T."/>
            <person name="LaButti K."/>
            <person name="Lindquist E."/>
            <person name="Lipzen A."/>
            <person name="Maire R."/>
            <person name="Meier B."/>
            <person name="Mihaltcheva S."/>
            <person name="Molinier V."/>
            <person name="Murat C."/>
            <person name="Poggeler S."/>
            <person name="Quandt C.A."/>
            <person name="Sperisen C."/>
            <person name="Tritt A."/>
            <person name="Tisserant E."/>
            <person name="Crous P.W."/>
            <person name="Henrissat B."/>
            <person name="Nehls U."/>
            <person name="Egli S."/>
            <person name="Spatafora J.W."/>
            <person name="Grigoriev I.V."/>
            <person name="Martin F.M."/>
        </authorList>
    </citation>
    <scope>NUCLEOTIDE SEQUENCE [LARGE SCALE GENOMIC DNA]</scope>
    <source>
        <strain evidence="2 3">CBS 207.34</strain>
    </source>
</reference>
<sequence length="128" mass="15544">MNTLSTFGVWLKLFYHAKYSPGRRFHLLFILSSAFFAGREELRESFYMFSILFYFVLSVFYRYYLSTRACTHCAVYTTGIWFGLATRFSFCYLRYNQYRKRLNSVFLLQLFLLFFFVMHGEVGYRRTT</sequence>
<proteinExistence type="predicted"/>
<name>A0A8E2JLD8_9PEZI</name>
<dbReference type="Proteomes" id="UP000250140">
    <property type="component" value="Unassembled WGS sequence"/>
</dbReference>
<keyword evidence="1" id="KW-1133">Transmembrane helix</keyword>
<dbReference type="EMBL" id="KV751142">
    <property type="protein sequence ID" value="OCL01382.1"/>
    <property type="molecule type" value="Genomic_DNA"/>
</dbReference>
<organism evidence="2 3">
    <name type="scientific">Glonium stellatum</name>
    <dbReference type="NCBI Taxonomy" id="574774"/>
    <lineage>
        <taxon>Eukaryota</taxon>
        <taxon>Fungi</taxon>
        <taxon>Dikarya</taxon>
        <taxon>Ascomycota</taxon>
        <taxon>Pezizomycotina</taxon>
        <taxon>Dothideomycetes</taxon>
        <taxon>Pleosporomycetidae</taxon>
        <taxon>Gloniales</taxon>
        <taxon>Gloniaceae</taxon>
        <taxon>Glonium</taxon>
    </lineage>
</organism>
<gene>
    <name evidence="2" type="ORF">AOQ84DRAFT_12759</name>
</gene>
<feature type="transmembrane region" description="Helical" evidence="1">
    <location>
        <begin position="45"/>
        <end position="63"/>
    </location>
</feature>
<accession>A0A8E2JLD8</accession>
<keyword evidence="1" id="KW-0472">Membrane</keyword>
<feature type="transmembrane region" description="Helical" evidence="1">
    <location>
        <begin position="105"/>
        <end position="124"/>
    </location>
</feature>
<dbReference type="AlphaFoldDB" id="A0A8E2JLD8"/>
<evidence type="ECO:0000313" key="3">
    <source>
        <dbReference type="Proteomes" id="UP000250140"/>
    </source>
</evidence>
<evidence type="ECO:0000313" key="2">
    <source>
        <dbReference type="EMBL" id="OCL01382.1"/>
    </source>
</evidence>